<dbReference type="SUPFAM" id="SSF52047">
    <property type="entry name" value="RNI-like"/>
    <property type="match status" value="1"/>
</dbReference>
<accession>A0A9P6AXN1</accession>
<dbReference type="SMART" id="SM00367">
    <property type="entry name" value="LRR_CC"/>
    <property type="match status" value="8"/>
</dbReference>
<sequence>MNIKLKLKRSREFLTGKRKHDGESSPLTSTKSTEFLFHPLSTRPKGVSILESSIRPVRAYTSPLPASPYSHLQSPPTPPVLTVPKHDFAQGDVEDDDQDMYAEPTPPDSFDNRLPIEIRLHIFKLLVMGFVDDLQTQVVRGQWSVAKAAETKWVGWEGGIRELVKISRVSRTWQALALDGQLWSTLGGSSAIPSALLSRISAIAGPFVRSLQLEGINTISSEDLVVITSKISLADHHAHSIDFPASVPVERWITNLTDINLAGTTVSTRALHKLLASCPLLEKLCLRGMNAVTNSTCIVIGDANSRLITLDLRQCPNMDSFGLTLIREAVDRRRAQEGGDNNPSPMRELRLSGLKRVSEPSMTCLAQSFPALEVLDLSYIASLTDECLERFVEWFETDDFTSLSPSPSSSPPDVVRLSSREVGLDPTDRAIYERRITRLRHLNLSYCPNLTDRCCSNLAHTVPQLEFLELAGIGAGLEDAGLVRLLKTTPFIRKIDLEDATHITDDVLAAITPSLTTRPTPSIAINASPLPPSSTSQSRFRTRTLPSHPPPPQPGEKLEHLVLSYASLISAPAFSALVHSCPRLRTLEVDNTHVTDEVLRDFVELCRERGTRNATITAIDCVSIARGIVDELAAQGSTRTRNGWRSWEASVAGLNYADAVDGDEDLAGGLDECDDRRVTVKSFRSWQMVDRWIQEKERRKEVTSGTTGASGYINCGSRRWFGRRSTVSGGGSTSVSGANTPGNEDDDRGCIIM</sequence>
<evidence type="ECO:0000313" key="3">
    <source>
        <dbReference type="Proteomes" id="UP000886523"/>
    </source>
</evidence>
<keyword evidence="3" id="KW-1185">Reference proteome</keyword>
<evidence type="ECO:0000313" key="2">
    <source>
        <dbReference type="EMBL" id="KAF9513896.1"/>
    </source>
</evidence>
<feature type="region of interest" description="Disordered" evidence="1">
    <location>
        <begin position="725"/>
        <end position="753"/>
    </location>
</feature>
<proteinExistence type="predicted"/>
<protein>
    <recommendedName>
        <fullName evidence="4">F-box domain-containing protein</fullName>
    </recommendedName>
</protein>
<evidence type="ECO:0008006" key="4">
    <source>
        <dbReference type="Google" id="ProtNLM"/>
    </source>
</evidence>
<feature type="compositionally biased region" description="Low complexity" evidence="1">
    <location>
        <begin position="725"/>
        <end position="737"/>
    </location>
</feature>
<dbReference type="GO" id="GO:0019005">
    <property type="term" value="C:SCF ubiquitin ligase complex"/>
    <property type="evidence" value="ECO:0007669"/>
    <property type="project" value="TreeGrafter"/>
</dbReference>
<dbReference type="PANTHER" id="PTHR13318">
    <property type="entry name" value="PARTNER OF PAIRED, ISOFORM B-RELATED"/>
    <property type="match status" value="1"/>
</dbReference>
<dbReference type="InterPro" id="IPR032675">
    <property type="entry name" value="LRR_dom_sf"/>
</dbReference>
<dbReference type="EMBL" id="MU128967">
    <property type="protein sequence ID" value="KAF9513896.1"/>
    <property type="molecule type" value="Genomic_DNA"/>
</dbReference>
<dbReference type="GO" id="GO:0031146">
    <property type="term" value="P:SCF-dependent proteasomal ubiquitin-dependent protein catabolic process"/>
    <property type="evidence" value="ECO:0007669"/>
    <property type="project" value="TreeGrafter"/>
</dbReference>
<dbReference type="InterPro" id="IPR006553">
    <property type="entry name" value="Leu-rich_rpt_Cys-con_subtyp"/>
</dbReference>
<gene>
    <name evidence="2" type="ORF">BS47DRAFT_1295613</name>
</gene>
<dbReference type="OrthoDB" id="550575at2759"/>
<evidence type="ECO:0000256" key="1">
    <source>
        <dbReference type="SAM" id="MobiDB-lite"/>
    </source>
</evidence>
<dbReference type="AlphaFoldDB" id="A0A9P6AXN1"/>
<dbReference type="Proteomes" id="UP000886523">
    <property type="component" value="Unassembled WGS sequence"/>
</dbReference>
<dbReference type="Gene3D" id="3.80.10.10">
    <property type="entry name" value="Ribonuclease Inhibitor"/>
    <property type="match status" value="2"/>
</dbReference>
<comment type="caution">
    <text evidence="2">The sequence shown here is derived from an EMBL/GenBank/DDBJ whole genome shotgun (WGS) entry which is preliminary data.</text>
</comment>
<name>A0A9P6AXN1_9AGAM</name>
<reference evidence="2" key="1">
    <citation type="journal article" date="2020" name="Nat. Commun.">
        <title>Large-scale genome sequencing of mycorrhizal fungi provides insights into the early evolution of symbiotic traits.</title>
        <authorList>
            <person name="Miyauchi S."/>
            <person name="Kiss E."/>
            <person name="Kuo A."/>
            <person name="Drula E."/>
            <person name="Kohler A."/>
            <person name="Sanchez-Garcia M."/>
            <person name="Morin E."/>
            <person name="Andreopoulos B."/>
            <person name="Barry K.W."/>
            <person name="Bonito G."/>
            <person name="Buee M."/>
            <person name="Carver A."/>
            <person name="Chen C."/>
            <person name="Cichocki N."/>
            <person name="Clum A."/>
            <person name="Culley D."/>
            <person name="Crous P.W."/>
            <person name="Fauchery L."/>
            <person name="Girlanda M."/>
            <person name="Hayes R.D."/>
            <person name="Keri Z."/>
            <person name="LaButti K."/>
            <person name="Lipzen A."/>
            <person name="Lombard V."/>
            <person name="Magnuson J."/>
            <person name="Maillard F."/>
            <person name="Murat C."/>
            <person name="Nolan M."/>
            <person name="Ohm R.A."/>
            <person name="Pangilinan J."/>
            <person name="Pereira M.F."/>
            <person name="Perotto S."/>
            <person name="Peter M."/>
            <person name="Pfister S."/>
            <person name="Riley R."/>
            <person name="Sitrit Y."/>
            <person name="Stielow J.B."/>
            <person name="Szollosi G."/>
            <person name="Zifcakova L."/>
            <person name="Stursova M."/>
            <person name="Spatafora J.W."/>
            <person name="Tedersoo L."/>
            <person name="Vaario L.M."/>
            <person name="Yamada A."/>
            <person name="Yan M."/>
            <person name="Wang P."/>
            <person name="Xu J."/>
            <person name="Bruns T."/>
            <person name="Baldrian P."/>
            <person name="Vilgalys R."/>
            <person name="Dunand C."/>
            <person name="Henrissat B."/>
            <person name="Grigoriev I.V."/>
            <person name="Hibbett D."/>
            <person name="Nagy L.G."/>
            <person name="Martin F.M."/>
        </authorList>
    </citation>
    <scope>NUCLEOTIDE SEQUENCE</scope>
    <source>
        <strain evidence="2">UP504</strain>
    </source>
</reference>
<organism evidence="2 3">
    <name type="scientific">Hydnum rufescens UP504</name>
    <dbReference type="NCBI Taxonomy" id="1448309"/>
    <lineage>
        <taxon>Eukaryota</taxon>
        <taxon>Fungi</taxon>
        <taxon>Dikarya</taxon>
        <taxon>Basidiomycota</taxon>
        <taxon>Agaricomycotina</taxon>
        <taxon>Agaricomycetes</taxon>
        <taxon>Cantharellales</taxon>
        <taxon>Hydnaceae</taxon>
        <taxon>Hydnum</taxon>
    </lineage>
</organism>
<dbReference type="PANTHER" id="PTHR13318:SF95">
    <property type="entry name" value="F-BOX PROTEIN YLR352W"/>
    <property type="match status" value="1"/>
</dbReference>
<feature type="region of interest" description="Disordered" evidence="1">
    <location>
        <begin position="521"/>
        <end position="556"/>
    </location>
</feature>
<dbReference type="Gene3D" id="1.20.1280.50">
    <property type="match status" value="1"/>
</dbReference>